<evidence type="ECO:0000313" key="2">
    <source>
        <dbReference type="EMBL" id="PVH36816.1"/>
    </source>
</evidence>
<protein>
    <submittedName>
        <fullName evidence="2">Uncharacterized protein</fullName>
    </submittedName>
</protein>
<reference evidence="2" key="1">
    <citation type="submission" date="2018-04" db="EMBL/GenBank/DDBJ databases">
        <title>WGS assembly of Panicum hallii.</title>
        <authorList>
            <person name="Lovell J."/>
            <person name="Jenkins J."/>
            <person name="Lowry D."/>
            <person name="Mamidi S."/>
            <person name="Sreedasyam A."/>
            <person name="Weng X."/>
            <person name="Barry K."/>
            <person name="Bonette J."/>
            <person name="Campitelli B."/>
            <person name="Daum C."/>
            <person name="Gordon S."/>
            <person name="Gould B."/>
            <person name="Lipzen A."/>
            <person name="Macqueen A."/>
            <person name="Palacio-Mejia J."/>
            <person name="Plott C."/>
            <person name="Shakirov E."/>
            <person name="Shu S."/>
            <person name="Yoshinaga Y."/>
            <person name="Zane M."/>
            <person name="Rokhsar D."/>
            <person name="Grimwood J."/>
            <person name="Schmutz J."/>
            <person name="Juenger T."/>
        </authorList>
    </citation>
    <scope>NUCLEOTIDE SEQUENCE [LARGE SCALE GENOMIC DNA]</scope>
    <source>
        <strain evidence="2">FIL2</strain>
    </source>
</reference>
<dbReference type="EMBL" id="CM008051">
    <property type="protein sequence ID" value="PVH36816.1"/>
    <property type="molecule type" value="Genomic_DNA"/>
</dbReference>
<dbReference type="Gramene" id="PVH36816">
    <property type="protein sequence ID" value="PVH36816"/>
    <property type="gene ID" value="PAHAL_6G174400"/>
</dbReference>
<feature type="region of interest" description="Disordered" evidence="1">
    <location>
        <begin position="93"/>
        <end position="112"/>
    </location>
</feature>
<organism evidence="2">
    <name type="scientific">Panicum hallii</name>
    <dbReference type="NCBI Taxonomy" id="206008"/>
    <lineage>
        <taxon>Eukaryota</taxon>
        <taxon>Viridiplantae</taxon>
        <taxon>Streptophyta</taxon>
        <taxon>Embryophyta</taxon>
        <taxon>Tracheophyta</taxon>
        <taxon>Spermatophyta</taxon>
        <taxon>Magnoliopsida</taxon>
        <taxon>Liliopsida</taxon>
        <taxon>Poales</taxon>
        <taxon>Poaceae</taxon>
        <taxon>PACMAD clade</taxon>
        <taxon>Panicoideae</taxon>
        <taxon>Panicodae</taxon>
        <taxon>Paniceae</taxon>
        <taxon>Panicinae</taxon>
        <taxon>Panicum</taxon>
        <taxon>Panicum sect. Panicum</taxon>
    </lineage>
</organism>
<sequence length="245" mass="26651">MKAELIGYELRIFYYIKTPCRFFAPGAATSAAAASRADACLRAGSRGWPPRSQRFRKKALAFSGNCAFLLEAQTQSASLSPVAPRFRIAAGAAAAPRATRTPAPLSRPRPRHAAGVRLRALSHAGVFLLHPACRSPLPLDSARPPPALPLRAPLARRRRLPVRAPATSPVPASAPSLPRMFLLHPRLRLPFGCTSQILVLAQRLPPPLHALLPRRRSRPIRAFPSRRRCPPPLPLTPMLVASEPC</sequence>
<gene>
    <name evidence="2" type="ORF">PAHAL_6G174400</name>
</gene>
<dbReference type="AlphaFoldDB" id="A0A2T8IGS2"/>
<dbReference type="Proteomes" id="UP000243499">
    <property type="component" value="Chromosome 6"/>
</dbReference>
<name>A0A2T8IGS2_9POAL</name>
<feature type="compositionally biased region" description="Low complexity" evidence="1">
    <location>
        <begin position="93"/>
        <end position="106"/>
    </location>
</feature>
<proteinExistence type="predicted"/>
<evidence type="ECO:0000256" key="1">
    <source>
        <dbReference type="SAM" id="MobiDB-lite"/>
    </source>
</evidence>
<accession>A0A2T8IGS2</accession>